<dbReference type="InterPro" id="IPR027417">
    <property type="entry name" value="P-loop_NTPase"/>
</dbReference>
<dbReference type="CDD" id="cd01672">
    <property type="entry name" value="TMPK"/>
    <property type="match status" value="1"/>
</dbReference>
<dbReference type="AlphaFoldDB" id="A0A075I6Y4"/>
<comment type="similarity">
    <text evidence="1 11">Belongs to the thymidylate kinase family.</text>
</comment>
<feature type="domain" description="Thymidylate kinase-like" evidence="12">
    <location>
        <begin position="6"/>
        <end position="174"/>
    </location>
</feature>
<evidence type="ECO:0000256" key="5">
    <source>
        <dbReference type="ARBA" id="ARBA00022727"/>
    </source>
</evidence>
<evidence type="ECO:0000259" key="12">
    <source>
        <dbReference type="Pfam" id="PF02223"/>
    </source>
</evidence>
<evidence type="ECO:0000256" key="9">
    <source>
        <dbReference type="ARBA" id="ARBA00029962"/>
    </source>
</evidence>
<evidence type="ECO:0000256" key="11">
    <source>
        <dbReference type="HAMAP-Rule" id="MF_00165"/>
    </source>
</evidence>
<comment type="caution">
    <text evidence="11">Lacks conserved residue(s) required for the propagation of feature annotation.</text>
</comment>
<evidence type="ECO:0000256" key="10">
    <source>
        <dbReference type="ARBA" id="ARBA00048743"/>
    </source>
</evidence>
<comment type="catalytic activity">
    <reaction evidence="10 11">
        <text>dTMP + ATP = dTDP + ADP</text>
        <dbReference type="Rhea" id="RHEA:13517"/>
        <dbReference type="ChEBI" id="CHEBI:30616"/>
        <dbReference type="ChEBI" id="CHEBI:58369"/>
        <dbReference type="ChEBI" id="CHEBI:63528"/>
        <dbReference type="ChEBI" id="CHEBI:456216"/>
        <dbReference type="EC" id="2.7.4.9"/>
    </reaction>
</comment>
<dbReference type="PANTHER" id="PTHR10344:SF4">
    <property type="entry name" value="UMP-CMP KINASE 2, MITOCHONDRIAL"/>
    <property type="match status" value="1"/>
</dbReference>
<dbReference type="InterPro" id="IPR018094">
    <property type="entry name" value="Thymidylate_kinase"/>
</dbReference>
<dbReference type="GO" id="GO:0004798">
    <property type="term" value="F:dTMP kinase activity"/>
    <property type="evidence" value="ECO:0007669"/>
    <property type="project" value="UniProtKB-UniRule"/>
</dbReference>
<evidence type="ECO:0000256" key="8">
    <source>
        <dbReference type="ARBA" id="ARBA00022840"/>
    </source>
</evidence>
<dbReference type="GO" id="GO:0006227">
    <property type="term" value="P:dUDP biosynthetic process"/>
    <property type="evidence" value="ECO:0007669"/>
    <property type="project" value="TreeGrafter"/>
</dbReference>
<dbReference type="EC" id="2.7.4.9" evidence="2 11"/>
<evidence type="ECO:0000256" key="6">
    <source>
        <dbReference type="ARBA" id="ARBA00022741"/>
    </source>
</evidence>
<dbReference type="PANTHER" id="PTHR10344">
    <property type="entry name" value="THYMIDYLATE KINASE"/>
    <property type="match status" value="1"/>
</dbReference>
<keyword evidence="8 11" id="KW-0067">ATP-binding</keyword>
<keyword evidence="4 11" id="KW-0808">Transferase</keyword>
<evidence type="ECO:0000256" key="7">
    <source>
        <dbReference type="ARBA" id="ARBA00022777"/>
    </source>
</evidence>
<dbReference type="HAMAP" id="MF_00165">
    <property type="entry name" value="Thymidylate_kinase"/>
    <property type="match status" value="1"/>
</dbReference>
<dbReference type="EMBL" id="KF901237">
    <property type="protein sequence ID" value="AIF23665.1"/>
    <property type="molecule type" value="Genomic_DNA"/>
</dbReference>
<evidence type="ECO:0000256" key="4">
    <source>
        <dbReference type="ARBA" id="ARBA00022679"/>
    </source>
</evidence>
<proteinExistence type="inferred from homology"/>
<name>A0A075I6Y4_9EURY</name>
<dbReference type="GO" id="GO:0006235">
    <property type="term" value="P:dTTP biosynthetic process"/>
    <property type="evidence" value="ECO:0007669"/>
    <property type="project" value="UniProtKB-UniRule"/>
</dbReference>
<keyword evidence="7 11" id="KW-0418">Kinase</keyword>
<dbReference type="InterPro" id="IPR039430">
    <property type="entry name" value="Thymidylate_kin-like_dom"/>
</dbReference>
<reference evidence="13" key="1">
    <citation type="journal article" date="2014" name="Genome Biol. Evol.">
        <title>Pangenome evidence for extensive interdomain horizontal transfer affecting lineage core and shell genes in uncultured planktonic thaumarchaeota and euryarchaeota.</title>
        <authorList>
            <person name="Deschamps P."/>
            <person name="Zivanovic Y."/>
            <person name="Moreira D."/>
            <person name="Rodriguez-Valera F."/>
            <person name="Lopez-Garcia P."/>
        </authorList>
    </citation>
    <scope>NUCLEOTIDE SEQUENCE</scope>
</reference>
<dbReference type="GO" id="GO:0005829">
    <property type="term" value="C:cytosol"/>
    <property type="evidence" value="ECO:0007669"/>
    <property type="project" value="TreeGrafter"/>
</dbReference>
<evidence type="ECO:0000256" key="2">
    <source>
        <dbReference type="ARBA" id="ARBA00012980"/>
    </source>
</evidence>
<keyword evidence="6 11" id="KW-0547">Nucleotide-binding</keyword>
<gene>
    <name evidence="11 13" type="primary">tmk</name>
</gene>
<dbReference type="SUPFAM" id="SSF52540">
    <property type="entry name" value="P-loop containing nucleoside triphosphate hydrolases"/>
    <property type="match status" value="1"/>
</dbReference>
<sequence>MYLITIEGGDGSGKGLAAKVVSEVLSKEFSFAAVEITGEPRRKHPLGRLAIEAVRRKTMTPEQEAGLFAADRVDHSHGWILPRLEEGKAVVSERNIHSSLVYQGIVGGLGIDRVAHMNSAALVPDLCIWVDCDPEVALKRIKSGSLRALTEKGEYFETTELQQRIRAGYISLLSGELEMPIPFDMGAVIGPILNEGTEAEFCRTLISSVRKFVHSKPLPLNVDTEMVERHLIRRLLHISKGQTTLTGLGVEPARTKGDWLSGNPPWKILNDAQSEHDAALEEVSEDARVDVPKSILSHSMSAICGTLSLMPSADVRELRRALGPVRAVSERHTQRLVKFLHERTDWVHKHRALLGRDAPRSQLSGRYRTLGMLVLAIWPLRQAISKWIEANPDTHPRFAMGQIVRSGQHPAAVRDTLERIALLGCGMEGASNPAGASGLVYWWQGKAE</sequence>
<evidence type="ECO:0000256" key="1">
    <source>
        <dbReference type="ARBA" id="ARBA00009776"/>
    </source>
</evidence>
<dbReference type="NCBIfam" id="TIGR00041">
    <property type="entry name" value="DTMP_kinase"/>
    <property type="match status" value="1"/>
</dbReference>
<evidence type="ECO:0000313" key="13">
    <source>
        <dbReference type="EMBL" id="AIF23665.1"/>
    </source>
</evidence>
<evidence type="ECO:0000256" key="3">
    <source>
        <dbReference type="ARBA" id="ARBA00013355"/>
    </source>
</evidence>
<organism evidence="13">
    <name type="scientific">uncultured marine group II/III euryarchaeote SAT1000_17_H07</name>
    <dbReference type="NCBI Taxonomy" id="1456562"/>
    <lineage>
        <taxon>Archaea</taxon>
        <taxon>Methanobacteriati</taxon>
        <taxon>Methanobacteriota</taxon>
        <taxon>environmental samples</taxon>
    </lineage>
</organism>
<dbReference type="GO" id="GO:0005524">
    <property type="term" value="F:ATP binding"/>
    <property type="evidence" value="ECO:0007669"/>
    <property type="project" value="UniProtKB-UniRule"/>
</dbReference>
<protein>
    <recommendedName>
        <fullName evidence="3 11">Probable thymidylate kinase</fullName>
        <ecNumber evidence="2 11">2.7.4.9</ecNumber>
    </recommendedName>
    <alternativeName>
        <fullName evidence="9 11">dTMP kinase</fullName>
    </alternativeName>
</protein>
<accession>A0A075I6Y4</accession>
<dbReference type="GO" id="GO:0006233">
    <property type="term" value="P:dTDP biosynthetic process"/>
    <property type="evidence" value="ECO:0007669"/>
    <property type="project" value="InterPro"/>
</dbReference>
<keyword evidence="5 11" id="KW-0545">Nucleotide biosynthesis</keyword>
<dbReference type="Pfam" id="PF02223">
    <property type="entry name" value="Thymidylate_kin"/>
    <property type="match status" value="1"/>
</dbReference>
<dbReference type="Gene3D" id="3.40.50.300">
    <property type="entry name" value="P-loop containing nucleotide triphosphate hydrolases"/>
    <property type="match status" value="1"/>
</dbReference>